<comment type="caution">
    <text evidence="1">The sequence shown here is derived from an EMBL/GenBank/DDBJ whole genome shotgun (WGS) entry which is preliminary data.</text>
</comment>
<dbReference type="PANTHER" id="PTHR35145:SF1">
    <property type="entry name" value="CYTOPLASMIC PROTEIN"/>
    <property type="match status" value="1"/>
</dbReference>
<keyword evidence="2" id="KW-1185">Reference proteome</keyword>
<keyword evidence="1" id="KW-0238">DNA-binding</keyword>
<organism evidence="1 2">
    <name type="scientific">Marivirga aurantiaca</name>
    <dbReference type="NCBI Taxonomy" id="2802615"/>
    <lineage>
        <taxon>Bacteria</taxon>
        <taxon>Pseudomonadati</taxon>
        <taxon>Bacteroidota</taxon>
        <taxon>Cytophagia</taxon>
        <taxon>Cytophagales</taxon>
        <taxon>Marivirgaceae</taxon>
        <taxon>Marivirga</taxon>
    </lineage>
</organism>
<sequence length="118" mass="13628">MNIEDFRTYCLAKPGTTESIPFSKLPDTLVFKVKNKMFSATNINTFASISLKCDPNTIEELRAQYPAMKDPSYFSKKHWCKVIMDGSIPDHILHEWIDLSYNLVLAKLPKKDREEIKS</sequence>
<reference evidence="1" key="1">
    <citation type="submission" date="2021-01" db="EMBL/GenBank/DDBJ databases">
        <title>Marivirga aurantiaca sp. nov., isolated from intertidal surface sediments.</title>
        <authorList>
            <person name="Zhang M."/>
        </authorList>
    </citation>
    <scope>NUCLEOTIDE SEQUENCE</scope>
    <source>
        <strain evidence="1">S37H4</strain>
    </source>
</reference>
<dbReference type="InterPro" id="IPR058532">
    <property type="entry name" value="YjbR/MT2646/Rv2570-like"/>
</dbReference>
<dbReference type="InterPro" id="IPR038056">
    <property type="entry name" value="YjbR-like_sf"/>
</dbReference>
<proteinExistence type="predicted"/>
<dbReference type="SUPFAM" id="SSF142906">
    <property type="entry name" value="YjbR-like"/>
    <property type="match status" value="1"/>
</dbReference>
<evidence type="ECO:0000313" key="2">
    <source>
        <dbReference type="Proteomes" id="UP000611723"/>
    </source>
</evidence>
<protein>
    <submittedName>
        <fullName evidence="1">MmcQ/YjbR family DNA-binding protein</fullName>
    </submittedName>
</protein>
<dbReference type="Gene3D" id="3.90.1150.30">
    <property type="match status" value="1"/>
</dbReference>
<dbReference type="AlphaFoldDB" id="A0A934WV60"/>
<evidence type="ECO:0000313" key="1">
    <source>
        <dbReference type="EMBL" id="MBK6263524.1"/>
    </source>
</evidence>
<name>A0A934WV60_9BACT</name>
<dbReference type="Pfam" id="PF04237">
    <property type="entry name" value="YjbR"/>
    <property type="match status" value="1"/>
</dbReference>
<dbReference type="Proteomes" id="UP000611723">
    <property type="component" value="Unassembled WGS sequence"/>
</dbReference>
<dbReference type="RefSeq" id="WP_201429218.1">
    <property type="nucleotide sequence ID" value="NZ_JAEQBW010000001.1"/>
</dbReference>
<dbReference type="EMBL" id="JAEQBW010000001">
    <property type="protein sequence ID" value="MBK6263524.1"/>
    <property type="molecule type" value="Genomic_DNA"/>
</dbReference>
<dbReference type="PANTHER" id="PTHR35145">
    <property type="entry name" value="CYTOPLASMIC PROTEIN-RELATED"/>
    <property type="match status" value="1"/>
</dbReference>
<dbReference type="GO" id="GO:0003677">
    <property type="term" value="F:DNA binding"/>
    <property type="evidence" value="ECO:0007669"/>
    <property type="project" value="UniProtKB-KW"/>
</dbReference>
<dbReference type="InterPro" id="IPR007351">
    <property type="entry name" value="YjbR"/>
</dbReference>
<gene>
    <name evidence="1" type="ORF">JKA74_00640</name>
</gene>
<accession>A0A934WV60</accession>